<protein>
    <submittedName>
        <fullName evidence="2">Uncharacterized protein</fullName>
    </submittedName>
</protein>
<dbReference type="EMBL" id="JBAWTH010000173">
    <property type="protein sequence ID" value="KAL2273775.1"/>
    <property type="molecule type" value="Genomic_DNA"/>
</dbReference>
<accession>A0ABR4DTT1</accession>
<keyword evidence="3" id="KW-1185">Reference proteome</keyword>
<evidence type="ECO:0000313" key="3">
    <source>
        <dbReference type="Proteomes" id="UP001600888"/>
    </source>
</evidence>
<sequence length="131" mass="14260">MVHAGPRNLPRPHPRPARRLSFCPASPPRSLSLSACLPCAPRPARSFILTSSRPSLRPRSPLLSSLPLSTHPTLLCKSTKTKALAFDLCLPLVPGHSLTPSFVFPLQDNPVNTNPHSFEPPNNNTHSHLEA</sequence>
<name>A0ABR4DTT1_9PEZI</name>
<evidence type="ECO:0000256" key="1">
    <source>
        <dbReference type="SAM" id="MobiDB-lite"/>
    </source>
</evidence>
<organism evidence="2 3">
    <name type="scientific">Diaporthe vaccinii</name>
    <dbReference type="NCBI Taxonomy" id="105482"/>
    <lineage>
        <taxon>Eukaryota</taxon>
        <taxon>Fungi</taxon>
        <taxon>Dikarya</taxon>
        <taxon>Ascomycota</taxon>
        <taxon>Pezizomycotina</taxon>
        <taxon>Sordariomycetes</taxon>
        <taxon>Sordariomycetidae</taxon>
        <taxon>Diaporthales</taxon>
        <taxon>Diaporthaceae</taxon>
        <taxon>Diaporthe</taxon>
        <taxon>Diaporthe eres species complex</taxon>
    </lineage>
</organism>
<gene>
    <name evidence="2" type="ORF">FJTKL_04096</name>
</gene>
<proteinExistence type="predicted"/>
<dbReference type="Proteomes" id="UP001600888">
    <property type="component" value="Unassembled WGS sequence"/>
</dbReference>
<reference evidence="2 3" key="1">
    <citation type="submission" date="2024-03" db="EMBL/GenBank/DDBJ databases">
        <title>A high-quality draft genome sequence of Diaporthe vaccinii, a causative agent of upright dieback and viscid rot disease in cranberry plants.</title>
        <authorList>
            <person name="Sarrasin M."/>
            <person name="Lang B.F."/>
            <person name="Burger G."/>
        </authorList>
    </citation>
    <scope>NUCLEOTIDE SEQUENCE [LARGE SCALE GENOMIC DNA]</scope>
    <source>
        <strain evidence="2 3">IS7</strain>
    </source>
</reference>
<feature type="region of interest" description="Disordered" evidence="1">
    <location>
        <begin position="112"/>
        <end position="131"/>
    </location>
</feature>
<comment type="caution">
    <text evidence="2">The sequence shown here is derived from an EMBL/GenBank/DDBJ whole genome shotgun (WGS) entry which is preliminary data.</text>
</comment>
<evidence type="ECO:0000313" key="2">
    <source>
        <dbReference type="EMBL" id="KAL2273775.1"/>
    </source>
</evidence>